<dbReference type="SUPFAM" id="SSF56349">
    <property type="entry name" value="DNA breaking-rejoining enzymes"/>
    <property type="match status" value="1"/>
</dbReference>
<feature type="region of interest" description="Disordered" evidence="1">
    <location>
        <begin position="17"/>
        <end position="66"/>
    </location>
</feature>
<dbReference type="Proteomes" id="UP000641386">
    <property type="component" value="Unassembled WGS sequence"/>
</dbReference>
<feature type="region of interest" description="Disordered" evidence="1">
    <location>
        <begin position="286"/>
        <end position="339"/>
    </location>
</feature>
<evidence type="ECO:0008006" key="4">
    <source>
        <dbReference type="Google" id="ProtNLM"/>
    </source>
</evidence>
<dbReference type="InterPro" id="IPR011010">
    <property type="entry name" value="DNA_brk_join_enz"/>
</dbReference>
<evidence type="ECO:0000256" key="1">
    <source>
        <dbReference type="SAM" id="MobiDB-lite"/>
    </source>
</evidence>
<proteinExistence type="predicted"/>
<gene>
    <name evidence="2" type="ORF">GCM10014715_65540</name>
</gene>
<feature type="region of interest" description="Disordered" evidence="1">
    <location>
        <begin position="123"/>
        <end position="143"/>
    </location>
</feature>
<name>A0A919E1B1_9ACTN</name>
<protein>
    <recommendedName>
        <fullName evidence="4">Tyr recombinase domain-containing protein</fullName>
    </recommendedName>
</protein>
<evidence type="ECO:0000313" key="3">
    <source>
        <dbReference type="Proteomes" id="UP000641386"/>
    </source>
</evidence>
<dbReference type="GO" id="GO:0003677">
    <property type="term" value="F:DNA binding"/>
    <property type="evidence" value="ECO:0007669"/>
    <property type="project" value="InterPro"/>
</dbReference>
<reference evidence="2" key="2">
    <citation type="submission" date="2020-09" db="EMBL/GenBank/DDBJ databases">
        <authorList>
            <person name="Sun Q."/>
            <person name="Ohkuma M."/>
        </authorList>
    </citation>
    <scope>NUCLEOTIDE SEQUENCE</scope>
    <source>
        <strain evidence="2">JCM 3302</strain>
    </source>
</reference>
<dbReference type="AlphaFoldDB" id="A0A919E1B1"/>
<comment type="caution">
    <text evidence="2">The sequence shown here is derived from an EMBL/GenBank/DDBJ whole genome shotgun (WGS) entry which is preliminary data.</text>
</comment>
<reference evidence="2" key="1">
    <citation type="journal article" date="2014" name="Int. J. Syst. Evol. Microbiol.">
        <title>Complete genome sequence of Corynebacterium casei LMG S-19264T (=DSM 44701T), isolated from a smear-ripened cheese.</title>
        <authorList>
            <consortium name="US DOE Joint Genome Institute (JGI-PGF)"/>
            <person name="Walter F."/>
            <person name="Albersmeier A."/>
            <person name="Kalinowski J."/>
            <person name="Ruckert C."/>
        </authorList>
    </citation>
    <scope>NUCLEOTIDE SEQUENCE</scope>
    <source>
        <strain evidence="2">JCM 3302</strain>
    </source>
</reference>
<feature type="compositionally biased region" description="Basic and acidic residues" evidence="1">
    <location>
        <begin position="22"/>
        <end position="41"/>
    </location>
</feature>
<sequence>MDEEVVPIRRAAGVHLLGGTRGRPEGRQAWREKQAAEREQWESAGRAGRVAVRSRRPSWGPSGPCEGFDVRAPGEVGALDDGSGLVAEVGGALRCDDEGVESGVACHQVHGLAPSEVDGWVGRLDGKASGGAASGSGPRPEGLRQAWQDAKDALKEARALPTHVAGPGTQVRMRSTLSGALDDAVTEKLISENWTKGVVLPEYVRPRPLVWTPARIEAWRQTGEKPRKVMVRMPEQTGEFLDAVGGHRLYPMFHLMIFRVLRRGEAAGLPWAETDLVRAAAVRGRPGRGSRSLWSRAGPRRTATSHTSRPRRTPPRRPRIPATFPARTPPDGSFPRRSH</sequence>
<keyword evidence="3" id="KW-1185">Reference proteome</keyword>
<feature type="compositionally biased region" description="Low complexity" evidence="1">
    <location>
        <begin position="320"/>
        <end position="330"/>
    </location>
</feature>
<feature type="compositionally biased region" description="Basic residues" evidence="1">
    <location>
        <begin position="308"/>
        <end position="319"/>
    </location>
</feature>
<evidence type="ECO:0000313" key="2">
    <source>
        <dbReference type="EMBL" id="GHF00188.1"/>
    </source>
</evidence>
<organism evidence="2 3">
    <name type="scientific">Streptomyces spiralis</name>
    <dbReference type="NCBI Taxonomy" id="66376"/>
    <lineage>
        <taxon>Bacteria</taxon>
        <taxon>Bacillati</taxon>
        <taxon>Actinomycetota</taxon>
        <taxon>Actinomycetes</taxon>
        <taxon>Kitasatosporales</taxon>
        <taxon>Streptomycetaceae</taxon>
        <taxon>Streptomyces</taxon>
    </lineage>
</organism>
<dbReference type="EMBL" id="BNBC01000039">
    <property type="protein sequence ID" value="GHF00188.1"/>
    <property type="molecule type" value="Genomic_DNA"/>
</dbReference>
<feature type="compositionally biased region" description="Low complexity" evidence="1">
    <location>
        <begin position="286"/>
        <end position="307"/>
    </location>
</feature>
<accession>A0A919E1B1</accession>